<dbReference type="InterPro" id="IPR001733">
    <property type="entry name" value="Peptidase_S26B"/>
</dbReference>
<dbReference type="GO" id="GO:0004252">
    <property type="term" value="F:serine-type endopeptidase activity"/>
    <property type="evidence" value="ECO:0007669"/>
    <property type="project" value="UniProtKB-UniRule"/>
</dbReference>
<evidence type="ECO:0000256" key="6">
    <source>
        <dbReference type="SAM" id="Phobius"/>
    </source>
</evidence>
<dbReference type="Proteomes" id="UP000214588">
    <property type="component" value="Unassembled WGS sequence"/>
</dbReference>
<comment type="subcellular location">
    <subcellularLocation>
        <location evidence="1">Membrane</location>
    </subcellularLocation>
</comment>
<dbReference type="SUPFAM" id="SSF51306">
    <property type="entry name" value="LexA/Signal peptidase"/>
    <property type="match status" value="1"/>
</dbReference>
<gene>
    <name evidence="8" type="ORF">CDO51_08905</name>
</gene>
<dbReference type="EMBL" id="NIQC01000019">
    <property type="protein sequence ID" value="OWZ83408.1"/>
    <property type="molecule type" value="Genomic_DNA"/>
</dbReference>
<evidence type="ECO:0000259" key="7">
    <source>
        <dbReference type="Pfam" id="PF10502"/>
    </source>
</evidence>
<dbReference type="PRINTS" id="PR00728">
    <property type="entry name" value="SIGNALPTASE"/>
</dbReference>
<name>A0A226BWJ2_9FIRM</name>
<evidence type="ECO:0000256" key="4">
    <source>
        <dbReference type="ARBA" id="ARBA00023136"/>
    </source>
</evidence>
<dbReference type="Pfam" id="PF10502">
    <property type="entry name" value="Peptidase_S26"/>
    <property type="match status" value="1"/>
</dbReference>
<dbReference type="GO" id="GO:0009003">
    <property type="term" value="F:signal peptidase activity"/>
    <property type="evidence" value="ECO:0007669"/>
    <property type="project" value="UniProtKB-EC"/>
</dbReference>
<dbReference type="GO" id="GO:0016020">
    <property type="term" value="C:membrane"/>
    <property type="evidence" value="ECO:0007669"/>
    <property type="project" value="UniProtKB-SubCell"/>
</dbReference>
<dbReference type="PANTHER" id="PTHR10806">
    <property type="entry name" value="SIGNAL PEPTIDASE COMPLEX CATALYTIC SUBUNIT SEC11"/>
    <property type="match status" value="1"/>
</dbReference>
<keyword evidence="4 6" id="KW-0472">Membrane</keyword>
<dbReference type="PANTHER" id="PTHR10806:SF6">
    <property type="entry name" value="SIGNAL PEPTIDASE COMPLEX CATALYTIC SUBUNIT SEC11"/>
    <property type="match status" value="1"/>
</dbReference>
<dbReference type="AlphaFoldDB" id="A0A226BWJ2"/>
<dbReference type="InterPro" id="IPR036286">
    <property type="entry name" value="LexA/Signal_pep-like_sf"/>
</dbReference>
<proteinExistence type="predicted"/>
<reference evidence="8 9" key="1">
    <citation type="submission" date="2017-06" db="EMBL/GenBank/DDBJ databases">
        <title>Draft Genome Sequence of Natranaerobius trueperi halophilic, alkalithermophilic bacteria from soda lakes.</title>
        <authorList>
            <person name="Zhao B."/>
        </authorList>
    </citation>
    <scope>NUCLEOTIDE SEQUENCE [LARGE SCALE GENOMIC DNA]</scope>
    <source>
        <strain evidence="8 9">DSM 18760</strain>
    </source>
</reference>
<evidence type="ECO:0000313" key="9">
    <source>
        <dbReference type="Proteomes" id="UP000214588"/>
    </source>
</evidence>
<keyword evidence="3 6" id="KW-1133">Transmembrane helix</keyword>
<feature type="transmembrane region" description="Helical" evidence="6">
    <location>
        <begin position="7"/>
        <end position="28"/>
    </location>
</feature>
<evidence type="ECO:0000256" key="2">
    <source>
        <dbReference type="ARBA" id="ARBA00022692"/>
    </source>
</evidence>
<comment type="caution">
    <text evidence="8">The sequence shown here is derived from an EMBL/GenBank/DDBJ whole genome shotgun (WGS) entry which is preliminary data.</text>
</comment>
<dbReference type="GO" id="GO:0006465">
    <property type="term" value="P:signal peptide processing"/>
    <property type="evidence" value="ECO:0007669"/>
    <property type="project" value="UniProtKB-UniRule"/>
</dbReference>
<evidence type="ECO:0000313" key="8">
    <source>
        <dbReference type="EMBL" id="OWZ83408.1"/>
    </source>
</evidence>
<dbReference type="RefSeq" id="WP_089023928.1">
    <property type="nucleotide sequence ID" value="NZ_NIQC01000019.1"/>
</dbReference>
<keyword evidence="9" id="KW-1185">Reference proteome</keyword>
<dbReference type="NCBIfam" id="TIGR02228">
    <property type="entry name" value="sigpep_I_arch"/>
    <property type="match status" value="1"/>
</dbReference>
<evidence type="ECO:0000256" key="5">
    <source>
        <dbReference type="NCBIfam" id="TIGR02228"/>
    </source>
</evidence>
<organism evidence="8 9">
    <name type="scientific">Natranaerobius trueperi</name>
    <dbReference type="NCBI Taxonomy" id="759412"/>
    <lineage>
        <taxon>Bacteria</taxon>
        <taxon>Bacillati</taxon>
        <taxon>Bacillota</taxon>
        <taxon>Clostridia</taxon>
        <taxon>Natranaerobiales</taxon>
        <taxon>Natranaerobiaceae</taxon>
        <taxon>Natranaerobius</taxon>
    </lineage>
</organism>
<evidence type="ECO:0000256" key="3">
    <source>
        <dbReference type="ARBA" id="ARBA00022989"/>
    </source>
</evidence>
<dbReference type="CDD" id="cd06530">
    <property type="entry name" value="S26_SPase_I"/>
    <property type="match status" value="1"/>
</dbReference>
<dbReference type="InterPro" id="IPR019533">
    <property type="entry name" value="Peptidase_S26"/>
</dbReference>
<dbReference type="OrthoDB" id="385000at2"/>
<feature type="domain" description="Peptidase S26" evidence="7">
    <location>
        <begin position="15"/>
        <end position="75"/>
    </location>
</feature>
<evidence type="ECO:0000256" key="1">
    <source>
        <dbReference type="ARBA" id="ARBA00004370"/>
    </source>
</evidence>
<keyword evidence="2 6" id="KW-0812">Transmembrane</keyword>
<dbReference type="EC" id="3.4.21.89" evidence="5"/>
<sequence>MSKKRKIETVLLVLVITFVLSMVVITIYRQAPTLAVTIRSWSMEPSMTRGDLVAVLPVDCEDLSKGDKVIFRSPEAGICNWTLHRIVCDEKEDGFVTQGDANEVTDQECGMFPPIQSDWVGGVVPTINDKPVKIPLLGYIPLLIEENIYNPVFFNYYHIPCSFSDDCESRPF</sequence>
<accession>A0A226BWJ2</accession>
<protein>
    <recommendedName>
        <fullName evidence="5">Signal peptidase I</fullName>
        <ecNumber evidence="5">3.4.21.89</ecNumber>
    </recommendedName>
</protein>